<comment type="caution">
    <text evidence="1">The sequence shown here is derived from an EMBL/GenBank/DDBJ whole genome shotgun (WGS) entry which is preliminary data.</text>
</comment>
<keyword evidence="2" id="KW-1185">Reference proteome</keyword>
<proteinExistence type="predicted"/>
<gene>
    <name evidence="1" type="ORF">RRG08_025893</name>
</gene>
<organism evidence="1 2">
    <name type="scientific">Elysia crispata</name>
    <name type="common">lettuce slug</name>
    <dbReference type="NCBI Taxonomy" id="231223"/>
    <lineage>
        <taxon>Eukaryota</taxon>
        <taxon>Metazoa</taxon>
        <taxon>Spiralia</taxon>
        <taxon>Lophotrochozoa</taxon>
        <taxon>Mollusca</taxon>
        <taxon>Gastropoda</taxon>
        <taxon>Heterobranchia</taxon>
        <taxon>Euthyneura</taxon>
        <taxon>Panpulmonata</taxon>
        <taxon>Sacoglossa</taxon>
        <taxon>Placobranchoidea</taxon>
        <taxon>Plakobranchidae</taxon>
        <taxon>Elysia</taxon>
    </lineage>
</organism>
<dbReference type="EMBL" id="JAWDGP010003555">
    <property type="protein sequence ID" value="KAK3773227.1"/>
    <property type="molecule type" value="Genomic_DNA"/>
</dbReference>
<name>A0AAE0ZPX9_9GAST</name>
<reference evidence="1" key="1">
    <citation type="journal article" date="2023" name="G3 (Bethesda)">
        <title>A reference genome for the long-term kleptoplast-retaining sea slug Elysia crispata morphotype clarki.</title>
        <authorList>
            <person name="Eastman K.E."/>
            <person name="Pendleton A.L."/>
            <person name="Shaikh M.A."/>
            <person name="Suttiyut T."/>
            <person name="Ogas R."/>
            <person name="Tomko P."/>
            <person name="Gavelis G."/>
            <person name="Widhalm J.R."/>
            <person name="Wisecaver J.H."/>
        </authorList>
    </citation>
    <scope>NUCLEOTIDE SEQUENCE</scope>
    <source>
        <strain evidence="1">ECLA1</strain>
    </source>
</reference>
<evidence type="ECO:0000313" key="1">
    <source>
        <dbReference type="EMBL" id="KAK3773227.1"/>
    </source>
</evidence>
<sequence length="369" mass="40430">MLLPLQAPTVTHKDSHDVSLLSHLLALQLSIRSNQVTRKAHENLGERRNFGAKELVGLLQGIDPKDGGHDGSNRDVRSECADFYAQGKARMLYSRWPSPAVGSKIDFRAVLKQVAANFNPNLHLLGRVRSEFPQLQARPSRAYKHERAYRGLWAQIPRASILRVPRPSLACDDTCGVCVCSASASPEAQTSVVAGCLSAVSATTSGALWCLAVEHCSLLTAHWLAHCLDLSQECVLSARPLPGIRQVHASLLVTARCETVSDLMDCKTLSKSVSDLIHCKTLPKTVSDLIHCETLSNTVSDLIDCKTVSLRSSQVSSTDVGVWECRTTRLTNSPPEHCHVQRLPRVTNRFMEPLFLRARVEGSLSTLSS</sequence>
<evidence type="ECO:0000313" key="2">
    <source>
        <dbReference type="Proteomes" id="UP001283361"/>
    </source>
</evidence>
<protein>
    <submittedName>
        <fullName evidence="1">Uncharacterized protein</fullName>
    </submittedName>
</protein>
<accession>A0AAE0ZPX9</accession>
<dbReference type="Proteomes" id="UP001283361">
    <property type="component" value="Unassembled WGS sequence"/>
</dbReference>
<dbReference type="AlphaFoldDB" id="A0AAE0ZPX9"/>